<reference evidence="1" key="1">
    <citation type="submission" date="2018-06" db="EMBL/GenBank/DDBJ databases">
        <authorList>
            <person name="Zhirakovskaya E."/>
        </authorList>
    </citation>
    <scope>NUCLEOTIDE SEQUENCE</scope>
</reference>
<protein>
    <submittedName>
        <fullName evidence="1">Uncharacterized protein</fullName>
    </submittedName>
</protein>
<feature type="non-terminal residue" evidence="1">
    <location>
        <position position="48"/>
    </location>
</feature>
<proteinExistence type="predicted"/>
<evidence type="ECO:0000313" key="1">
    <source>
        <dbReference type="EMBL" id="VAW11207.1"/>
    </source>
</evidence>
<sequence>MIKYTPANQLTLSRFSHPFDQELSPGKSLGKVSGTHSVRCFGIGVFKR</sequence>
<organism evidence="1">
    <name type="scientific">hydrothermal vent metagenome</name>
    <dbReference type="NCBI Taxonomy" id="652676"/>
    <lineage>
        <taxon>unclassified sequences</taxon>
        <taxon>metagenomes</taxon>
        <taxon>ecological metagenomes</taxon>
    </lineage>
</organism>
<gene>
    <name evidence="1" type="ORF">MNBD_BACTEROID03-1108</name>
</gene>
<accession>A0A3B0TCY6</accession>
<name>A0A3B0TCY6_9ZZZZ</name>
<dbReference type="EMBL" id="UOEL01000053">
    <property type="protein sequence ID" value="VAW11207.1"/>
    <property type="molecule type" value="Genomic_DNA"/>
</dbReference>
<dbReference type="AlphaFoldDB" id="A0A3B0TCY6"/>